<keyword evidence="12" id="KW-0677">Repeat</keyword>
<dbReference type="PANTHER" id="PTHR48005">
    <property type="entry name" value="LEUCINE RICH REPEAT KINASE 2"/>
    <property type="match status" value="1"/>
</dbReference>
<keyword evidence="11" id="KW-0732">Signal</keyword>
<comment type="similarity">
    <text evidence="3">Belongs to the protein kinase superfamily. Ser/Thr protein kinase family.</text>
</comment>
<evidence type="ECO:0000256" key="15">
    <source>
        <dbReference type="ARBA" id="ARBA00022840"/>
    </source>
</evidence>
<keyword evidence="6" id="KW-0723">Serine/threonine-protein kinase</keyword>
<evidence type="ECO:0000256" key="21">
    <source>
        <dbReference type="ARBA" id="ARBA00048679"/>
    </source>
</evidence>
<feature type="domain" description="Protein kinase" evidence="27">
    <location>
        <begin position="767"/>
        <end position="1068"/>
    </location>
</feature>
<dbReference type="InterPro" id="IPR001611">
    <property type="entry name" value="Leu-rich_rpt"/>
</dbReference>
<evidence type="ECO:0000256" key="3">
    <source>
        <dbReference type="ARBA" id="ARBA00008684"/>
    </source>
</evidence>
<keyword evidence="10 26" id="KW-0812">Transmembrane</keyword>
<evidence type="ECO:0000256" key="26">
    <source>
        <dbReference type="SAM" id="Phobius"/>
    </source>
</evidence>
<comment type="function">
    <text evidence="22">Receptor kinase that detects X.oryzae pv. oryzae protein Ax21 to promote innate immunity. Following X.oryzae pv. oryzae protein Ax21 detection, undergoes cleavage, releasing the processed protein kinase Xa21 chain.</text>
</comment>
<evidence type="ECO:0000313" key="28">
    <source>
        <dbReference type="EMBL" id="CAL5076461.1"/>
    </source>
</evidence>
<dbReference type="Gene3D" id="3.30.200.20">
    <property type="entry name" value="Phosphorylase Kinase, domain 1"/>
    <property type="match status" value="1"/>
</dbReference>
<evidence type="ECO:0000256" key="23">
    <source>
        <dbReference type="ARBA" id="ARBA00056628"/>
    </source>
</evidence>
<reference evidence="29" key="1">
    <citation type="submission" date="2024-06" db="EMBL/GenBank/DDBJ databases">
        <authorList>
            <person name="Ryan C."/>
        </authorList>
    </citation>
    <scope>NUCLEOTIDE SEQUENCE [LARGE SCALE GENOMIC DNA]</scope>
</reference>
<dbReference type="InterPro" id="IPR008271">
    <property type="entry name" value="Ser/Thr_kinase_AS"/>
</dbReference>
<evidence type="ECO:0000256" key="24">
    <source>
        <dbReference type="ARBA" id="ARBA00072040"/>
    </source>
</evidence>
<evidence type="ECO:0000256" key="7">
    <source>
        <dbReference type="ARBA" id="ARBA00022553"/>
    </source>
</evidence>
<dbReference type="FunFam" id="3.80.10.10:FF:000095">
    <property type="entry name" value="LRR receptor-like serine/threonine-protein kinase GSO1"/>
    <property type="match status" value="1"/>
</dbReference>
<evidence type="ECO:0000256" key="6">
    <source>
        <dbReference type="ARBA" id="ARBA00022527"/>
    </source>
</evidence>
<evidence type="ECO:0000256" key="1">
    <source>
        <dbReference type="ARBA" id="ARBA00004162"/>
    </source>
</evidence>
<evidence type="ECO:0000259" key="27">
    <source>
        <dbReference type="PROSITE" id="PS50011"/>
    </source>
</evidence>
<dbReference type="PROSITE" id="PS00107">
    <property type="entry name" value="PROTEIN_KINASE_ATP"/>
    <property type="match status" value="1"/>
</dbReference>
<dbReference type="PROSITE" id="PS50011">
    <property type="entry name" value="PROTEIN_KINASE_DOM"/>
    <property type="match status" value="1"/>
</dbReference>
<dbReference type="GO" id="GO:0009791">
    <property type="term" value="P:post-embryonic development"/>
    <property type="evidence" value="ECO:0007669"/>
    <property type="project" value="UniProtKB-ARBA"/>
</dbReference>
<dbReference type="Pfam" id="PF08263">
    <property type="entry name" value="LRRNT_2"/>
    <property type="match status" value="1"/>
</dbReference>
<dbReference type="PANTHER" id="PTHR48005:SF88">
    <property type="entry name" value="PROTEIN KINASE DOMAIN-CONTAINING PROTEIN"/>
    <property type="match status" value="1"/>
</dbReference>
<evidence type="ECO:0000256" key="9">
    <source>
        <dbReference type="ARBA" id="ARBA00022679"/>
    </source>
</evidence>
<dbReference type="Pfam" id="PF13855">
    <property type="entry name" value="LRR_8"/>
    <property type="match status" value="1"/>
</dbReference>
<organism evidence="28 29">
    <name type="scientific">Urochloa decumbens</name>
    <dbReference type="NCBI Taxonomy" id="240449"/>
    <lineage>
        <taxon>Eukaryota</taxon>
        <taxon>Viridiplantae</taxon>
        <taxon>Streptophyta</taxon>
        <taxon>Embryophyta</taxon>
        <taxon>Tracheophyta</taxon>
        <taxon>Spermatophyta</taxon>
        <taxon>Magnoliopsida</taxon>
        <taxon>Liliopsida</taxon>
        <taxon>Poales</taxon>
        <taxon>Poaceae</taxon>
        <taxon>PACMAD clade</taxon>
        <taxon>Panicoideae</taxon>
        <taxon>Panicodae</taxon>
        <taxon>Paniceae</taxon>
        <taxon>Melinidinae</taxon>
        <taxon>Urochloa</taxon>
    </lineage>
</organism>
<dbReference type="InterPro" id="IPR000719">
    <property type="entry name" value="Prot_kinase_dom"/>
</dbReference>
<dbReference type="SUPFAM" id="SSF52058">
    <property type="entry name" value="L domain-like"/>
    <property type="match status" value="2"/>
</dbReference>
<dbReference type="Proteomes" id="UP001497457">
    <property type="component" value="Chromosome 6rd"/>
</dbReference>
<comment type="catalytic activity">
    <reaction evidence="21">
        <text>L-seryl-[protein] + ATP = O-phospho-L-seryl-[protein] + ADP + H(+)</text>
        <dbReference type="Rhea" id="RHEA:17989"/>
        <dbReference type="Rhea" id="RHEA-COMP:9863"/>
        <dbReference type="Rhea" id="RHEA-COMP:11604"/>
        <dbReference type="ChEBI" id="CHEBI:15378"/>
        <dbReference type="ChEBI" id="CHEBI:29999"/>
        <dbReference type="ChEBI" id="CHEBI:30616"/>
        <dbReference type="ChEBI" id="CHEBI:83421"/>
        <dbReference type="ChEBI" id="CHEBI:456216"/>
        <dbReference type="EC" id="2.7.11.1"/>
    </reaction>
</comment>
<evidence type="ECO:0000256" key="12">
    <source>
        <dbReference type="ARBA" id="ARBA00022737"/>
    </source>
</evidence>
<sequence>MHMIESPTTRMHMLSGNYETDLCPDSKPSTMLLVRTSCLLRLLLLLFATAATRATAQTSSTGREDDERALVAFKSKISSHAGALASWNQSTSYCNWEGVTCSRRHQWRVVALDLSSQGLDGTISAAIGNLTFLRSLNLSFNTLQGEIPPSIGSLRRLQSLDLSYNTLTSVIPSNISRCISLRAMYIYSNKGVQGSIPAEIGSMPSLSVLALPNNSITGTIPSSLGNLSRLTVLSLAANYLEGSIPSGIGNNPLLGFIQLSLNNLSGLVPPSLYNLSYLYVLSVARNELHGQLPSDIGKGLPSIQDIGFAKNQFTGTLPRSLANLSTLQMFDATYNSFTGVVPSKLGRLQKLVVFQIEENMLEANNEEEWEFVDSLTNCSKLQMLKLGWNKFAGKLPSSLANLSTNLLWLNIPSNYISDGIPSEIGNLANLEVLDLTDNLLSGVIPESIGKLAQLKYLFLYTNSISGVIPSSIGNLTGLGKLIARQNNLEGAIPPSIGNLNKLWEIDLSRNKLTGIVPNEIMQASPNSVSIVLSNNLLEGPLPSEVGHLVNLEQLILSGNKLSGGIPGTIGNCRVLESLLMDGNSFQGSIPASFMNMASLTLLNLTKNKLNGSIPGNLASITNLQELYLAHNYFSGTIPEFLANATSLFRLDLSFNNLQGEVPKGGVFRNITGLSIAGNDALCGGIPQLQLPKCPSSSARKNAKAVQKSLRIVIPTAGAFLVSLFIVWAGFHYRKIKTAPKKEMPPQFIGIELPIVPYNDILKGTDGFSEANLLGKGRYGRVYKGTFENQASVVAVKVFNLQLSGSYKSFLAECEALRRVKHRCLVKIVTCCSSIDHQGLDFRALVFEFMANGSLDRWIHSNFDGQNGQGALSLSQRLDIAVDIVDALDYLHNGCHPPVIHCDLKPSNILLNQEMRARVGDFGISRVLDEATSKPPTNSNSSIGIRGSIGYIAPEYGDGFAVSTYGNVFSLGITLIELFTGRSPTNDMFKDGISLHHYAEEALPDKIMEIADANIWLSEGVNASNDTRHITRVRKCLSSIIQLGIMCSKQLPMERLSMSDVAAEMHAIRDAYMFTTTQQ</sequence>
<gene>
    <name evidence="28" type="ORF">URODEC1_LOCUS106179</name>
</gene>
<keyword evidence="9" id="KW-0808">Transferase</keyword>
<evidence type="ECO:0000256" key="10">
    <source>
        <dbReference type="ARBA" id="ARBA00022692"/>
    </source>
</evidence>
<keyword evidence="19" id="KW-0325">Glycoprotein</keyword>
<proteinExistence type="inferred from homology"/>
<dbReference type="FunFam" id="3.30.200.20:FF:000432">
    <property type="entry name" value="LRR receptor-like serine/threonine-protein kinase EFR"/>
    <property type="match status" value="1"/>
</dbReference>
<evidence type="ECO:0000256" key="18">
    <source>
        <dbReference type="ARBA" id="ARBA00023170"/>
    </source>
</evidence>
<dbReference type="InterPro" id="IPR051420">
    <property type="entry name" value="Ser_Thr_Kinases_DiverseReg"/>
</dbReference>
<dbReference type="Gene3D" id="1.10.510.10">
    <property type="entry name" value="Transferase(Phosphotransferase) domain 1"/>
    <property type="match status" value="1"/>
</dbReference>
<evidence type="ECO:0000256" key="14">
    <source>
        <dbReference type="ARBA" id="ARBA00022777"/>
    </source>
</evidence>
<evidence type="ECO:0000256" key="17">
    <source>
        <dbReference type="ARBA" id="ARBA00023136"/>
    </source>
</evidence>
<dbReference type="Pfam" id="PF23598">
    <property type="entry name" value="LRR_14"/>
    <property type="match status" value="2"/>
</dbReference>
<keyword evidence="5" id="KW-1003">Cell membrane</keyword>
<dbReference type="Pfam" id="PF00069">
    <property type="entry name" value="Pkinase"/>
    <property type="match status" value="1"/>
</dbReference>
<keyword evidence="18" id="KW-0675">Receptor</keyword>
<dbReference type="InterPro" id="IPR017441">
    <property type="entry name" value="Protein_kinase_ATP_BS"/>
</dbReference>
<dbReference type="SUPFAM" id="SSF56112">
    <property type="entry name" value="Protein kinase-like (PK-like)"/>
    <property type="match status" value="1"/>
</dbReference>
<evidence type="ECO:0000256" key="25">
    <source>
        <dbReference type="PROSITE-ProRule" id="PRU10141"/>
    </source>
</evidence>
<dbReference type="EMBL" id="OZ075116">
    <property type="protein sequence ID" value="CAL5076461.1"/>
    <property type="molecule type" value="Genomic_DNA"/>
</dbReference>
<keyword evidence="7" id="KW-0597">Phosphoprotein</keyword>
<evidence type="ECO:0000256" key="11">
    <source>
        <dbReference type="ARBA" id="ARBA00022729"/>
    </source>
</evidence>
<dbReference type="FunFam" id="1.10.510.10:FF:000358">
    <property type="entry name" value="Putative leucine-rich repeat receptor-like serine/threonine-protein kinase"/>
    <property type="match status" value="1"/>
</dbReference>
<feature type="binding site" evidence="25">
    <location>
        <position position="796"/>
    </location>
    <ligand>
        <name>ATP</name>
        <dbReference type="ChEBI" id="CHEBI:30616"/>
    </ligand>
</feature>
<dbReference type="AlphaFoldDB" id="A0ABC9FLW3"/>
<comment type="catalytic activity">
    <reaction evidence="20">
        <text>L-threonyl-[protein] + ATP = O-phospho-L-threonyl-[protein] + ADP + H(+)</text>
        <dbReference type="Rhea" id="RHEA:46608"/>
        <dbReference type="Rhea" id="RHEA-COMP:11060"/>
        <dbReference type="Rhea" id="RHEA-COMP:11605"/>
        <dbReference type="ChEBI" id="CHEBI:15378"/>
        <dbReference type="ChEBI" id="CHEBI:30013"/>
        <dbReference type="ChEBI" id="CHEBI:30616"/>
        <dbReference type="ChEBI" id="CHEBI:61977"/>
        <dbReference type="ChEBI" id="CHEBI:456216"/>
        <dbReference type="EC" id="2.7.11.1"/>
    </reaction>
</comment>
<dbReference type="PRINTS" id="PR00019">
    <property type="entry name" value="LEURICHRPT"/>
</dbReference>
<evidence type="ECO:0000256" key="13">
    <source>
        <dbReference type="ARBA" id="ARBA00022741"/>
    </source>
</evidence>
<evidence type="ECO:0000256" key="19">
    <source>
        <dbReference type="ARBA" id="ARBA00023180"/>
    </source>
</evidence>
<accession>A0ABC9FLW3</accession>
<dbReference type="FunFam" id="3.80.10.10:FF:000129">
    <property type="entry name" value="Leucine-rich repeat receptor-like kinase"/>
    <property type="match status" value="1"/>
</dbReference>
<dbReference type="SMART" id="SM00220">
    <property type="entry name" value="S_TKc"/>
    <property type="match status" value="1"/>
</dbReference>
<dbReference type="InterPro" id="IPR032675">
    <property type="entry name" value="LRR_dom_sf"/>
</dbReference>
<keyword evidence="8" id="KW-0433">Leucine-rich repeat</keyword>
<keyword evidence="14" id="KW-0418">Kinase</keyword>
<evidence type="ECO:0000256" key="22">
    <source>
        <dbReference type="ARBA" id="ARBA00054320"/>
    </source>
</evidence>
<dbReference type="GO" id="GO:0005789">
    <property type="term" value="C:endoplasmic reticulum membrane"/>
    <property type="evidence" value="ECO:0007669"/>
    <property type="project" value="UniProtKB-SubCell"/>
</dbReference>
<keyword evidence="15 25" id="KW-0067">ATP-binding</keyword>
<evidence type="ECO:0000256" key="16">
    <source>
        <dbReference type="ARBA" id="ARBA00022989"/>
    </source>
</evidence>
<protein>
    <recommendedName>
        <fullName evidence="24">Receptor kinase-like protein Xa21</fullName>
        <ecNumber evidence="4">2.7.11.1</ecNumber>
    </recommendedName>
</protein>
<evidence type="ECO:0000256" key="4">
    <source>
        <dbReference type="ARBA" id="ARBA00012513"/>
    </source>
</evidence>
<keyword evidence="17 26" id="KW-0472">Membrane</keyword>
<evidence type="ECO:0000256" key="5">
    <source>
        <dbReference type="ARBA" id="ARBA00022475"/>
    </source>
</evidence>
<feature type="transmembrane region" description="Helical" evidence="26">
    <location>
        <begin position="711"/>
        <end position="730"/>
    </location>
</feature>
<dbReference type="InterPro" id="IPR013210">
    <property type="entry name" value="LRR_N_plant-typ"/>
</dbReference>
<keyword evidence="29" id="KW-1185">Reference proteome</keyword>
<dbReference type="FunFam" id="3.80.10.10:FF:000233">
    <property type="entry name" value="Leucine-rich repeat receptor-like protein kinase TDR"/>
    <property type="match status" value="1"/>
</dbReference>
<reference evidence="28 29" key="2">
    <citation type="submission" date="2024-10" db="EMBL/GenBank/DDBJ databases">
        <authorList>
            <person name="Ryan C."/>
        </authorList>
    </citation>
    <scope>NUCLEOTIDE SEQUENCE [LARGE SCALE GENOMIC DNA]</scope>
</reference>
<dbReference type="EC" id="2.7.11.1" evidence="4"/>
<name>A0ABC9FLW3_9POAL</name>
<dbReference type="InterPro" id="IPR003591">
    <property type="entry name" value="Leu-rich_rpt_typical-subtyp"/>
</dbReference>
<comment type="function">
    <text evidence="23">The processed protein kinase Xa21 chain released by protein cleavage after X.oryzae pv. oryzae protein Ax21 detection translocates into the nucleus where it can bind and regulate WRKY62, a transcription factor. Confers resistance to the bacterial pathogen X.oryzae pv. oryzae (Xoo).</text>
</comment>
<dbReference type="Gene3D" id="3.80.10.10">
    <property type="entry name" value="Ribonuclease Inhibitor"/>
    <property type="match status" value="5"/>
</dbReference>
<dbReference type="InterPro" id="IPR011009">
    <property type="entry name" value="Kinase-like_dom_sf"/>
</dbReference>
<keyword evidence="13 25" id="KW-0547">Nucleotide-binding</keyword>
<evidence type="ECO:0000256" key="8">
    <source>
        <dbReference type="ARBA" id="ARBA00022614"/>
    </source>
</evidence>
<evidence type="ECO:0000313" key="29">
    <source>
        <dbReference type="Proteomes" id="UP001497457"/>
    </source>
</evidence>
<dbReference type="Pfam" id="PF00560">
    <property type="entry name" value="LRR_1"/>
    <property type="match status" value="1"/>
</dbReference>
<evidence type="ECO:0000256" key="2">
    <source>
        <dbReference type="ARBA" id="ARBA00004389"/>
    </source>
</evidence>
<keyword evidence="16 26" id="KW-1133">Transmembrane helix</keyword>
<dbReference type="SMART" id="SM00369">
    <property type="entry name" value="LRR_TYP"/>
    <property type="match status" value="8"/>
</dbReference>
<dbReference type="GO" id="GO:0005524">
    <property type="term" value="F:ATP binding"/>
    <property type="evidence" value="ECO:0007669"/>
    <property type="project" value="UniProtKB-UniRule"/>
</dbReference>
<comment type="subcellular location">
    <subcellularLocation>
        <location evidence="1">Cell membrane</location>
        <topology evidence="1">Single-pass membrane protein</topology>
    </subcellularLocation>
    <subcellularLocation>
        <location evidence="2">Endoplasmic reticulum membrane</location>
        <topology evidence="2">Single-pass membrane protein</topology>
    </subcellularLocation>
</comment>
<dbReference type="PROSITE" id="PS00108">
    <property type="entry name" value="PROTEIN_KINASE_ST"/>
    <property type="match status" value="1"/>
</dbReference>
<dbReference type="GO" id="GO:0004674">
    <property type="term" value="F:protein serine/threonine kinase activity"/>
    <property type="evidence" value="ECO:0007669"/>
    <property type="project" value="UniProtKB-KW"/>
</dbReference>
<dbReference type="GO" id="GO:0005886">
    <property type="term" value="C:plasma membrane"/>
    <property type="evidence" value="ECO:0007669"/>
    <property type="project" value="UniProtKB-SubCell"/>
</dbReference>
<dbReference type="InterPro" id="IPR055414">
    <property type="entry name" value="LRR_R13L4/SHOC2-like"/>
</dbReference>
<evidence type="ECO:0000256" key="20">
    <source>
        <dbReference type="ARBA" id="ARBA00047899"/>
    </source>
</evidence>